<evidence type="ECO:0000256" key="5">
    <source>
        <dbReference type="ARBA" id="ARBA00022485"/>
    </source>
</evidence>
<dbReference type="NCBIfam" id="TIGR03479">
    <property type="entry name" value="DMSO_red_II_alp"/>
    <property type="match status" value="1"/>
</dbReference>
<dbReference type="PROSITE" id="PS51318">
    <property type="entry name" value="TAT"/>
    <property type="match status" value="1"/>
</dbReference>
<dbReference type="InterPro" id="IPR006657">
    <property type="entry name" value="MoPterin_dinucl-bd_dom"/>
</dbReference>
<evidence type="ECO:0000313" key="14">
    <source>
        <dbReference type="Proteomes" id="UP000057609"/>
    </source>
</evidence>
<dbReference type="SUPFAM" id="SSF50692">
    <property type="entry name" value="ADC-like"/>
    <property type="match status" value="1"/>
</dbReference>
<accession>A0A0B5B823</accession>
<dbReference type="SUPFAM" id="SSF53706">
    <property type="entry name" value="Formate dehydrogenase/DMSO reductase, domains 1-3"/>
    <property type="match status" value="1"/>
</dbReference>
<dbReference type="InterPro" id="IPR006311">
    <property type="entry name" value="TAT_signal"/>
</dbReference>
<reference evidence="13 14" key="1">
    <citation type="journal article" date="2015" name="Genome Announc.">
        <title>Complete Genome of Geobacter pickeringii G13T, a Metal-Reducing Isolate from Sedimentary Kaolin Deposits.</title>
        <authorList>
            <person name="Badalamenti J.P."/>
            <person name="Bond D.R."/>
        </authorList>
    </citation>
    <scope>NUCLEOTIDE SEQUENCE [LARGE SCALE GENOMIC DNA]</scope>
    <source>
        <strain evidence="13 14">G13</strain>
    </source>
</reference>
<dbReference type="InterPro" id="IPR006656">
    <property type="entry name" value="Mopterin_OxRdtase"/>
</dbReference>
<dbReference type="PANTHER" id="PTHR43105:SF2">
    <property type="entry name" value="RESPIRATORY NITRATE REDUCTASE 2 ALPHA CHAIN"/>
    <property type="match status" value="1"/>
</dbReference>
<evidence type="ECO:0000256" key="7">
    <source>
        <dbReference type="ARBA" id="ARBA00022723"/>
    </source>
</evidence>
<dbReference type="OrthoDB" id="9810782at2"/>
<dbReference type="PROSITE" id="PS51669">
    <property type="entry name" value="4FE4S_MOW_BIS_MGD"/>
    <property type="match status" value="1"/>
</dbReference>
<dbReference type="HOGENOM" id="CLU_000422_14_1_7"/>
<evidence type="ECO:0000256" key="6">
    <source>
        <dbReference type="ARBA" id="ARBA00022505"/>
    </source>
</evidence>
<dbReference type="STRING" id="345632.GPICK_04710"/>
<keyword evidence="7" id="KW-0479">Metal-binding</keyword>
<keyword evidence="14" id="KW-1185">Reference proteome</keyword>
<dbReference type="InterPro" id="IPR050123">
    <property type="entry name" value="Prok_molybdopt-oxidoreductase"/>
</dbReference>
<dbReference type="GO" id="GO:0051539">
    <property type="term" value="F:4 iron, 4 sulfur cluster binding"/>
    <property type="evidence" value="ECO:0007669"/>
    <property type="project" value="UniProtKB-KW"/>
</dbReference>
<keyword evidence="6" id="KW-0500">Molybdenum</keyword>
<keyword evidence="5" id="KW-0004">4Fe-4S</keyword>
<comment type="subcellular location">
    <subcellularLocation>
        <location evidence="3">Cell envelope</location>
    </subcellularLocation>
</comment>
<dbReference type="AlphaFoldDB" id="A0A0B5B823"/>
<dbReference type="RefSeq" id="WP_039740914.1">
    <property type="nucleotide sequence ID" value="NZ_CP009788.1"/>
</dbReference>
<keyword evidence="11" id="KW-0411">Iron-sulfur</keyword>
<dbReference type="GO" id="GO:0030313">
    <property type="term" value="C:cell envelope"/>
    <property type="evidence" value="ECO:0007669"/>
    <property type="project" value="UniProtKB-SubCell"/>
</dbReference>
<dbReference type="InterPro" id="IPR009010">
    <property type="entry name" value="Asp_de-COase-like_dom_sf"/>
</dbReference>
<feature type="domain" description="4Fe-4S Mo/W bis-MGD-type" evidence="12">
    <location>
        <begin position="57"/>
        <end position="121"/>
    </location>
</feature>
<dbReference type="Pfam" id="PF01568">
    <property type="entry name" value="Molydop_binding"/>
    <property type="match status" value="1"/>
</dbReference>
<evidence type="ECO:0000256" key="8">
    <source>
        <dbReference type="ARBA" id="ARBA00022729"/>
    </source>
</evidence>
<dbReference type="Proteomes" id="UP000057609">
    <property type="component" value="Chromosome"/>
</dbReference>
<dbReference type="KEGG" id="gpi:GPICK_04710"/>
<protein>
    <recommendedName>
        <fullName evidence="12">4Fe-4S Mo/W bis-MGD-type domain-containing protein</fullName>
    </recommendedName>
</protein>
<evidence type="ECO:0000256" key="2">
    <source>
        <dbReference type="ARBA" id="ARBA00001966"/>
    </source>
</evidence>
<evidence type="ECO:0000256" key="1">
    <source>
        <dbReference type="ARBA" id="ARBA00001942"/>
    </source>
</evidence>
<evidence type="ECO:0000256" key="4">
    <source>
        <dbReference type="ARBA" id="ARBA00010312"/>
    </source>
</evidence>
<evidence type="ECO:0000256" key="10">
    <source>
        <dbReference type="ARBA" id="ARBA00023004"/>
    </source>
</evidence>
<keyword evidence="8" id="KW-0732">Signal</keyword>
<evidence type="ECO:0000256" key="9">
    <source>
        <dbReference type="ARBA" id="ARBA00023002"/>
    </source>
</evidence>
<dbReference type="GO" id="GO:0045333">
    <property type="term" value="P:cellular respiration"/>
    <property type="evidence" value="ECO:0007669"/>
    <property type="project" value="UniProtKB-ARBA"/>
</dbReference>
<evidence type="ECO:0000313" key="13">
    <source>
        <dbReference type="EMBL" id="AJE02763.1"/>
    </source>
</evidence>
<dbReference type="GO" id="GO:0016491">
    <property type="term" value="F:oxidoreductase activity"/>
    <property type="evidence" value="ECO:0007669"/>
    <property type="project" value="UniProtKB-KW"/>
</dbReference>
<dbReference type="InterPro" id="IPR017840">
    <property type="entry name" value="DMSO_Rdtase_II_Mopterin_su"/>
</dbReference>
<comment type="cofactor">
    <cofactor evidence="1">
        <name>Mo-bis(molybdopterin guanine dinucleotide)</name>
        <dbReference type="ChEBI" id="CHEBI:60539"/>
    </cofactor>
</comment>
<dbReference type="Pfam" id="PF00384">
    <property type="entry name" value="Molybdopterin"/>
    <property type="match status" value="1"/>
</dbReference>
<dbReference type="EMBL" id="CP009788">
    <property type="protein sequence ID" value="AJE02763.1"/>
    <property type="molecule type" value="Genomic_DNA"/>
</dbReference>
<evidence type="ECO:0000256" key="11">
    <source>
        <dbReference type="ARBA" id="ARBA00023014"/>
    </source>
</evidence>
<evidence type="ECO:0000256" key="3">
    <source>
        <dbReference type="ARBA" id="ARBA00004196"/>
    </source>
</evidence>
<proteinExistence type="inferred from homology"/>
<dbReference type="PANTHER" id="PTHR43105">
    <property type="entry name" value="RESPIRATORY NITRATE REDUCTASE"/>
    <property type="match status" value="1"/>
</dbReference>
<evidence type="ECO:0000259" key="12">
    <source>
        <dbReference type="PROSITE" id="PS51669"/>
    </source>
</evidence>
<dbReference type="Gene3D" id="3.40.50.12440">
    <property type="match status" value="4"/>
</dbReference>
<dbReference type="InterPro" id="IPR006963">
    <property type="entry name" value="Mopterin_OxRdtase_4Fe-4S_dom"/>
</dbReference>
<organism evidence="13 14">
    <name type="scientific">Geobacter pickeringii</name>
    <dbReference type="NCBI Taxonomy" id="345632"/>
    <lineage>
        <taxon>Bacteria</taxon>
        <taxon>Pseudomonadati</taxon>
        <taxon>Thermodesulfobacteriota</taxon>
        <taxon>Desulfuromonadia</taxon>
        <taxon>Geobacterales</taxon>
        <taxon>Geobacteraceae</taxon>
        <taxon>Geobacter</taxon>
    </lineage>
</organism>
<comment type="similarity">
    <text evidence="4">Belongs to the prokaryotic molybdopterin-containing oxidoreductase family.</text>
</comment>
<keyword evidence="9" id="KW-0560">Oxidoreductase</keyword>
<comment type="cofactor">
    <cofactor evidence="2">
        <name>[4Fe-4S] cluster</name>
        <dbReference type="ChEBI" id="CHEBI:49883"/>
    </cofactor>
</comment>
<sequence length="940" mass="105844">MKEWTRREFLKAGIVATGTLAASELLAFDVLNPVADPYGAYPYRGWEPTYRNQWKFDYFGRSAHSVNCTGSCTWRAFVKNGIIFKEEQFADYPEINPKIPVHNPRGCQKGANHKEYVYGAMRTKYPLIRADYPGNNQNRGKGNWRRATWDEALGLIANKIRDTIQSSGPDTVNFYAAIPAKHFITVAGGFRLANLIGATAMSFYDWYCDLPPGSPQTWGVQTDSCESADWFNSKYLILWGANLLETRIPDAHFFTEARMNGTKVVAIFPDYNPVSIHADIHVPVKPGTDALLAMGMVKIIIDNGLHDVPYIKQYTDMPFLVRNDTNRFLRESDMVDGGSDAKFYLWDTVTGKAVLAPGTMGMGPPVDGALTLGAINPALEGTYPVGTLTGNITVSTVFSRLKLKLMAPQYGLASVAAETGLDANLIRQIAIDFATTKPARIIEGAGVNHWFHNDLNNRTEILMLALTGNVGKPGSGWDHYVGQEKIWPEASFFKLAFPLGRPRQRFQNTTLWTYVHADVVSDVDHLYPRTINQYIKESVDNGWMPLWPKGTLDNGRQPKVLFIWGANYINQSKGWNDLTKNLLPKLDLIVDLNFRMDTSALHADVVLPAASMFEKWDLNSTDLHSYIIPFTPVINPLHQSRTDWQIWRSLAAALQATGFSFNDTTAPFSPANPQLRNFSTLLNDFDTMNTHNTNPNIPGDPGPFSLANDKDAAQFMLNQAEETSGMTMDQLVAQPRRFPKTSEAWTSDLKAGEAYHNFQRLVERKRPLGTLVGRQQFYIDHPTYLGVREELPVYKPPVDAPTQGQYPLRWITPHGRWSIHSTWRDAKFQLRMQRGRTVVYLNPKEAANRGLQDNDEVVIFNNHGSEIARLDISSRIPVGMALMYHGWEKFMNTTGWQEVTNVRINPTQLAGGYGQLTFRLNYWGPTGSQKDTRVEIKKKV</sequence>
<dbReference type="GO" id="GO:0043546">
    <property type="term" value="F:molybdopterin cofactor binding"/>
    <property type="evidence" value="ECO:0007669"/>
    <property type="project" value="InterPro"/>
</dbReference>
<keyword evidence="10" id="KW-0408">Iron</keyword>
<gene>
    <name evidence="13" type="ORF">GPICK_04710</name>
</gene>
<name>A0A0B5B823_9BACT</name>
<dbReference type="GO" id="GO:0046872">
    <property type="term" value="F:metal ion binding"/>
    <property type="evidence" value="ECO:0007669"/>
    <property type="project" value="UniProtKB-KW"/>
</dbReference>
<dbReference type="GO" id="GO:0016020">
    <property type="term" value="C:membrane"/>
    <property type="evidence" value="ECO:0007669"/>
    <property type="project" value="TreeGrafter"/>
</dbReference>